<dbReference type="PANTHER" id="PTHR33694">
    <property type="entry name" value="UDP-3-O-ACYL-N-ACETYLGLUCOSAMINE DEACETYLASE 1, MITOCHONDRIAL-RELATED"/>
    <property type="match status" value="1"/>
</dbReference>
<dbReference type="PANTHER" id="PTHR33694:SF1">
    <property type="entry name" value="UDP-3-O-ACYL-N-ACETYLGLUCOSAMINE DEACETYLASE 1, MITOCHONDRIAL-RELATED"/>
    <property type="match status" value="1"/>
</dbReference>
<accession>A0A0F5MQM4</accession>
<keyword evidence="14" id="KW-1185">Reference proteome</keyword>
<dbReference type="InterPro" id="IPR020568">
    <property type="entry name" value="Ribosomal_Su5_D2-typ_SF"/>
</dbReference>
<dbReference type="GO" id="GO:0103117">
    <property type="term" value="F:UDP-3-O-acyl-N-acetylglucosamine deacetylase activity"/>
    <property type="evidence" value="ECO:0007669"/>
    <property type="project" value="UniProtKB-UniRule"/>
</dbReference>
<gene>
    <name evidence="12 13" type="primary">lpxC</name>
    <name evidence="13" type="ORF">SZ25_00020</name>
</gene>
<keyword evidence="5 12" id="KW-0444">Lipid biosynthesis</keyword>
<comment type="pathway">
    <text evidence="3 12">Glycolipid biosynthesis; lipid IV(A) biosynthesis; lipid IV(A) from (3R)-3-hydroxytetradecanoyl-[acyl-carrier-protein] and UDP-N-acetyl-alpha-D-glucosamine: step 2/6.</text>
</comment>
<dbReference type="InterPro" id="IPR004463">
    <property type="entry name" value="UDP-acyl_GlcNac_deAcase"/>
</dbReference>
<comment type="catalytic activity">
    <reaction evidence="11 12">
        <text>a UDP-3-O-[(3R)-3-hydroxyacyl]-N-acetyl-alpha-D-glucosamine + H2O = a UDP-3-O-[(3R)-3-hydroxyacyl]-alpha-D-glucosamine + acetate</text>
        <dbReference type="Rhea" id="RHEA:67816"/>
        <dbReference type="ChEBI" id="CHEBI:15377"/>
        <dbReference type="ChEBI" id="CHEBI:30089"/>
        <dbReference type="ChEBI" id="CHEBI:137740"/>
        <dbReference type="ChEBI" id="CHEBI:173225"/>
        <dbReference type="EC" id="3.5.1.108"/>
    </reaction>
</comment>
<comment type="function">
    <text evidence="2 12">Catalyzes the hydrolysis of UDP-3-O-myristoyl-N-acetylglucosamine to form UDP-3-O-myristoylglucosamine and acetate, the committed step in lipid A biosynthesis.</text>
</comment>
<dbReference type="EC" id="3.5.1.108" evidence="4 12"/>
<dbReference type="HAMAP" id="MF_00388">
    <property type="entry name" value="LpxC"/>
    <property type="match status" value="1"/>
</dbReference>
<evidence type="ECO:0000313" key="13">
    <source>
        <dbReference type="EMBL" id="KKB96884.1"/>
    </source>
</evidence>
<dbReference type="PATRIC" id="fig|1607817.3.peg.20"/>
<reference evidence="13 14" key="1">
    <citation type="submission" date="2015-02" db="EMBL/GenBank/DDBJ databases">
        <title>Single cell genomics of a rare environmental alphaproteobacterium provides unique insights into Rickettsiaceae evolution.</title>
        <authorList>
            <person name="Martijn J."/>
            <person name="Schulz F."/>
            <person name="Zaremba-Niedzwiedzka K."/>
            <person name="Viklund J."/>
            <person name="Stepanauskas R."/>
            <person name="Andersson S.G.E."/>
            <person name="Horn M."/>
            <person name="Guy L."/>
            <person name="Ettema T.J.G."/>
        </authorList>
    </citation>
    <scope>NUCLEOTIDE SEQUENCE [LARGE SCALE GENOMIC DNA]</scope>
    <source>
        <strain evidence="13 14">SCGC AAA041-L04</strain>
    </source>
</reference>
<name>A0A0F5MQM4_9RICK</name>
<evidence type="ECO:0000256" key="4">
    <source>
        <dbReference type="ARBA" id="ARBA00012745"/>
    </source>
</evidence>
<dbReference type="NCBIfam" id="TIGR00325">
    <property type="entry name" value="lpxC"/>
    <property type="match status" value="1"/>
</dbReference>
<evidence type="ECO:0000256" key="12">
    <source>
        <dbReference type="HAMAP-Rule" id="MF_00388"/>
    </source>
</evidence>
<keyword evidence="9 12" id="KW-0862">Zinc</keyword>
<sequence length="312" mass="34263">MSYSLQCTINDKVSACGVGLHSGENTTINLLPAKANTGIIFRRIDIADKAKREIKADYKNVSNTVLCTTISNEYGVSVSTIEHIMAALWGCGIDNIIIELDQQELPIMDGSAEPFVFLIECAGIKELSAPRKIIEILKEITVTEGDASLTVAPSSEFEITLDIDFENKVIAKQTSVFDANSLSFKLDLARARTFGLVKDVEYLRSIGLAKGASLDNAIAVSEDSVLNEHGLRYNDEFSKHKILDSIGDFYLAGGFIQGKFHANKSGHALNNKLLHKIFATKDAFRVVDNSLEQLIIINNSTSNTSYQPYTIY</sequence>
<dbReference type="GO" id="GO:0046872">
    <property type="term" value="F:metal ion binding"/>
    <property type="evidence" value="ECO:0007669"/>
    <property type="project" value="UniProtKB-KW"/>
</dbReference>
<comment type="caution">
    <text evidence="13">The sequence shown here is derived from an EMBL/GenBank/DDBJ whole genome shotgun (WGS) entry which is preliminary data.</text>
</comment>
<evidence type="ECO:0000256" key="7">
    <source>
        <dbReference type="ARBA" id="ARBA00022723"/>
    </source>
</evidence>
<feature type="binding site" evidence="12">
    <location>
        <position position="240"/>
    </location>
    <ligand>
        <name>Zn(2+)</name>
        <dbReference type="ChEBI" id="CHEBI:29105"/>
    </ligand>
</feature>
<comment type="cofactor">
    <cofactor evidence="1 12">
        <name>Zn(2+)</name>
        <dbReference type="ChEBI" id="CHEBI:29105"/>
    </cofactor>
</comment>
<dbReference type="InterPro" id="IPR011334">
    <property type="entry name" value="UDP-acyl_GlcNac_deAcase_C"/>
</dbReference>
<evidence type="ECO:0000256" key="8">
    <source>
        <dbReference type="ARBA" id="ARBA00022801"/>
    </source>
</evidence>
<evidence type="ECO:0000256" key="9">
    <source>
        <dbReference type="ARBA" id="ARBA00022833"/>
    </source>
</evidence>
<evidence type="ECO:0000256" key="5">
    <source>
        <dbReference type="ARBA" id="ARBA00022516"/>
    </source>
</evidence>
<evidence type="ECO:0000256" key="2">
    <source>
        <dbReference type="ARBA" id="ARBA00002923"/>
    </source>
</evidence>
<dbReference type="UniPathway" id="UPA00359">
    <property type="reaction ID" value="UER00478"/>
</dbReference>
<dbReference type="GO" id="GO:0009245">
    <property type="term" value="P:lipid A biosynthetic process"/>
    <property type="evidence" value="ECO:0007669"/>
    <property type="project" value="UniProtKB-UniRule"/>
</dbReference>
<evidence type="ECO:0000256" key="3">
    <source>
        <dbReference type="ARBA" id="ARBA00005002"/>
    </source>
</evidence>
<dbReference type="Gene3D" id="3.30.1700.10">
    <property type="entry name" value="lpxc deacetylase, domain 2"/>
    <property type="match status" value="1"/>
</dbReference>
<evidence type="ECO:0000256" key="6">
    <source>
        <dbReference type="ARBA" id="ARBA00022556"/>
    </source>
</evidence>
<feature type="active site" description="Proton donor" evidence="12">
    <location>
        <position position="267"/>
    </location>
</feature>
<evidence type="ECO:0000256" key="10">
    <source>
        <dbReference type="ARBA" id="ARBA00023098"/>
    </source>
</evidence>
<evidence type="ECO:0000313" key="14">
    <source>
        <dbReference type="Proteomes" id="UP000033358"/>
    </source>
</evidence>
<dbReference type="InterPro" id="IPR015870">
    <property type="entry name" value="UDP-acyl_N-AcGlcN_deAcase_N"/>
</dbReference>
<proteinExistence type="inferred from homology"/>
<feature type="binding site" evidence="12">
    <location>
        <position position="83"/>
    </location>
    <ligand>
        <name>Zn(2+)</name>
        <dbReference type="ChEBI" id="CHEBI:29105"/>
    </ligand>
</feature>
<evidence type="ECO:0000256" key="11">
    <source>
        <dbReference type="ARBA" id="ARBA00024535"/>
    </source>
</evidence>
<evidence type="ECO:0000256" key="1">
    <source>
        <dbReference type="ARBA" id="ARBA00001947"/>
    </source>
</evidence>
<keyword evidence="7 12" id="KW-0479">Metal-binding</keyword>
<dbReference type="EMBL" id="JYHA01000006">
    <property type="protein sequence ID" value="KKB96884.1"/>
    <property type="molecule type" value="Genomic_DNA"/>
</dbReference>
<keyword evidence="8 12" id="KW-0378">Hydrolase</keyword>
<keyword evidence="6 12" id="KW-0441">Lipid A biosynthesis</keyword>
<comment type="similarity">
    <text evidence="12">Belongs to the LpxC family.</text>
</comment>
<dbReference type="AlphaFoldDB" id="A0A0F5MQM4"/>
<dbReference type="Pfam" id="PF03331">
    <property type="entry name" value="LpxC"/>
    <property type="match status" value="1"/>
</dbReference>
<dbReference type="Gene3D" id="3.30.230.20">
    <property type="entry name" value="lpxc deacetylase, domain 1"/>
    <property type="match status" value="1"/>
</dbReference>
<dbReference type="Proteomes" id="UP000033358">
    <property type="component" value="Unassembled WGS sequence"/>
</dbReference>
<dbReference type="GO" id="GO:0016020">
    <property type="term" value="C:membrane"/>
    <property type="evidence" value="ECO:0007669"/>
    <property type="project" value="GOC"/>
</dbReference>
<keyword evidence="10 12" id="KW-0443">Lipid metabolism</keyword>
<organism evidence="13 14">
    <name type="scientific">Candidatus Arcanibacter lacustris</name>
    <dbReference type="NCBI Taxonomy" id="1607817"/>
    <lineage>
        <taxon>Bacteria</taxon>
        <taxon>Pseudomonadati</taxon>
        <taxon>Pseudomonadota</taxon>
        <taxon>Alphaproteobacteria</taxon>
        <taxon>Rickettsiales</taxon>
        <taxon>Candidatus Arcanibacter</taxon>
    </lineage>
</organism>
<feature type="binding site" evidence="12">
    <location>
        <position position="244"/>
    </location>
    <ligand>
        <name>Zn(2+)</name>
        <dbReference type="ChEBI" id="CHEBI:29105"/>
    </ligand>
</feature>
<protein>
    <recommendedName>
        <fullName evidence="4 12">UDP-3-O-acyl-N-acetylglucosamine deacetylase</fullName>
        <shortName evidence="12">UDP-3-O-acyl-GlcNAc deacetylase</shortName>
        <ecNumber evidence="4 12">3.5.1.108</ecNumber>
    </recommendedName>
    <alternativeName>
        <fullName evidence="12">UDP-3-O-[R-3-hydroxymyristoyl]-N-acetylglucosamine deacetylase</fullName>
    </alternativeName>
</protein>
<dbReference type="SUPFAM" id="SSF54211">
    <property type="entry name" value="Ribosomal protein S5 domain 2-like"/>
    <property type="match status" value="2"/>
</dbReference>